<dbReference type="PANTHER" id="PTHR22811">
    <property type="entry name" value="TRANSMEMBRANE EMP24 DOMAIN-CONTAINING PROTEIN"/>
    <property type="match status" value="1"/>
</dbReference>
<dbReference type="AlphaFoldDB" id="A0A7S2YPB6"/>
<comment type="similarity">
    <text evidence="2">Belongs to the EMP24/GP25L family.</text>
</comment>
<dbReference type="InterPro" id="IPR009038">
    <property type="entry name" value="GOLD_dom"/>
</dbReference>
<feature type="transmembrane region" description="Helical" evidence="7">
    <location>
        <begin position="271"/>
        <end position="291"/>
    </location>
</feature>
<evidence type="ECO:0000256" key="7">
    <source>
        <dbReference type="SAM" id="Phobius"/>
    </source>
</evidence>
<evidence type="ECO:0000256" key="5">
    <source>
        <dbReference type="ARBA" id="ARBA00022989"/>
    </source>
</evidence>
<reference evidence="10" key="1">
    <citation type="submission" date="2021-01" db="EMBL/GenBank/DDBJ databases">
        <authorList>
            <person name="Corre E."/>
            <person name="Pelletier E."/>
            <person name="Niang G."/>
            <person name="Scheremetjew M."/>
            <person name="Finn R."/>
            <person name="Kale V."/>
            <person name="Holt S."/>
            <person name="Cochrane G."/>
            <person name="Meng A."/>
            <person name="Brown T."/>
            <person name="Cohen L."/>
        </authorList>
    </citation>
    <scope>NUCLEOTIDE SEQUENCE</scope>
    <source>
        <strain evidence="10">CCMP125</strain>
    </source>
</reference>
<evidence type="ECO:0000256" key="1">
    <source>
        <dbReference type="ARBA" id="ARBA00004479"/>
    </source>
</evidence>
<protein>
    <recommendedName>
        <fullName evidence="9">GOLD domain-containing protein</fullName>
    </recommendedName>
</protein>
<evidence type="ECO:0000256" key="2">
    <source>
        <dbReference type="ARBA" id="ARBA00007104"/>
    </source>
</evidence>
<feature type="domain" description="GOLD" evidence="9">
    <location>
        <begin position="36"/>
        <end position="296"/>
    </location>
</feature>
<organism evidence="10">
    <name type="scientific">Entomoneis paludosa</name>
    <dbReference type="NCBI Taxonomy" id="265537"/>
    <lineage>
        <taxon>Eukaryota</taxon>
        <taxon>Sar</taxon>
        <taxon>Stramenopiles</taxon>
        <taxon>Ochrophyta</taxon>
        <taxon>Bacillariophyta</taxon>
        <taxon>Bacillariophyceae</taxon>
        <taxon>Bacillariophycidae</taxon>
        <taxon>Entomoneidaceae</taxon>
        <taxon>Entomoneis</taxon>
    </lineage>
</organism>
<evidence type="ECO:0000256" key="4">
    <source>
        <dbReference type="ARBA" id="ARBA00022729"/>
    </source>
</evidence>
<keyword evidence="5 7" id="KW-1133">Transmembrane helix</keyword>
<keyword evidence="4 8" id="KW-0732">Signal</keyword>
<dbReference type="SMART" id="SM01190">
    <property type="entry name" value="EMP24_GP25L"/>
    <property type="match status" value="1"/>
</dbReference>
<keyword evidence="6 7" id="KW-0472">Membrane</keyword>
<dbReference type="GO" id="GO:0016020">
    <property type="term" value="C:membrane"/>
    <property type="evidence" value="ECO:0007669"/>
    <property type="project" value="UniProtKB-SubCell"/>
</dbReference>
<evidence type="ECO:0000259" key="9">
    <source>
        <dbReference type="SMART" id="SM01190"/>
    </source>
</evidence>
<comment type="subcellular location">
    <subcellularLocation>
        <location evidence="1">Membrane</location>
        <topology evidence="1">Single-pass type I membrane protein</topology>
    </subcellularLocation>
</comment>
<dbReference type="InterPro" id="IPR015720">
    <property type="entry name" value="Emp24-like"/>
</dbReference>
<evidence type="ECO:0000313" key="10">
    <source>
        <dbReference type="EMBL" id="CAD9987333.1"/>
    </source>
</evidence>
<feature type="chain" id="PRO_5031017778" description="GOLD domain-containing protein" evidence="8">
    <location>
        <begin position="33"/>
        <end position="301"/>
    </location>
</feature>
<keyword evidence="3 7" id="KW-0812">Transmembrane</keyword>
<dbReference type="Pfam" id="PF01105">
    <property type="entry name" value="EMP24_GP25L"/>
    <property type="match status" value="1"/>
</dbReference>
<feature type="signal peptide" evidence="8">
    <location>
        <begin position="1"/>
        <end position="32"/>
    </location>
</feature>
<name>A0A7S2YPB6_9STRA</name>
<evidence type="ECO:0000256" key="8">
    <source>
        <dbReference type="SAM" id="SignalP"/>
    </source>
</evidence>
<evidence type="ECO:0000256" key="6">
    <source>
        <dbReference type="ARBA" id="ARBA00023136"/>
    </source>
</evidence>
<dbReference type="EMBL" id="HBHT01034490">
    <property type="protein sequence ID" value="CAD9987333.1"/>
    <property type="molecule type" value="Transcribed_RNA"/>
</dbReference>
<accession>A0A7S2YPB6</accession>
<sequence length="301" mass="34826">MPEFRHRNSAPMLVVLLLQTLLWSSQFPSVASYPVILTVEDDDNEEAPRCLQFSIPEDDDAHVVLMALPDEHQLPDDTSDAVESWYVDQLYKMTKLKSEHDIIPKKLPDTPPDDVAKSMSEFLKDHHGGPAALKISVSITDDDDEDSNDYTIKYFTPLVFNHIRKRHGADEEEDDNYEGVKICFTHNDEDEEDESIHIVFDMLLVSEEVSDLDPQPDDPGFQKHKHITPLEETLDQSILSARQVLKEMRHMEQREERMKQTADGINSRVHYFSYISIAILFGVTYIQVGYLKRYFKKKKLM</sequence>
<evidence type="ECO:0000256" key="3">
    <source>
        <dbReference type="ARBA" id="ARBA00022692"/>
    </source>
</evidence>
<gene>
    <name evidence="10" type="ORF">APAL1065_LOCUS23189</name>
</gene>
<proteinExistence type="inferred from homology"/>